<dbReference type="SUPFAM" id="SSF100939">
    <property type="entry name" value="SPOC domain-like"/>
    <property type="match status" value="1"/>
</dbReference>
<evidence type="ECO:0000259" key="3">
    <source>
        <dbReference type="SMART" id="SM00559"/>
    </source>
</evidence>
<dbReference type="Pfam" id="PF02735">
    <property type="entry name" value="Ku"/>
    <property type="match status" value="1"/>
</dbReference>
<dbReference type="EMBL" id="LVXG01000078">
    <property type="protein sequence ID" value="OQP39976.1"/>
    <property type="molecule type" value="Genomic_DNA"/>
</dbReference>
<dbReference type="GO" id="GO:0003690">
    <property type="term" value="F:double-stranded DNA binding"/>
    <property type="evidence" value="ECO:0007669"/>
    <property type="project" value="UniProtKB-UniRule"/>
</dbReference>
<comment type="similarity">
    <text evidence="2">Belongs to the prokaryotic Ku family.</text>
</comment>
<dbReference type="SMART" id="SM00559">
    <property type="entry name" value="Ku78"/>
    <property type="match status" value="1"/>
</dbReference>
<name>A0A1V9E1I7_9BACT</name>
<keyword evidence="1 2" id="KW-0238">DNA-binding</keyword>
<keyword evidence="5" id="KW-1185">Reference proteome</keyword>
<organism evidence="4 5">
    <name type="scientific">Niastella yeongjuensis</name>
    <dbReference type="NCBI Taxonomy" id="354355"/>
    <lineage>
        <taxon>Bacteria</taxon>
        <taxon>Pseudomonadati</taxon>
        <taxon>Bacteroidota</taxon>
        <taxon>Chitinophagia</taxon>
        <taxon>Chitinophagales</taxon>
        <taxon>Chitinophagaceae</taxon>
        <taxon>Niastella</taxon>
    </lineage>
</organism>
<protein>
    <recommendedName>
        <fullName evidence="2">Non-homologous end joining protein Ku</fullName>
    </recommendedName>
</protein>
<keyword evidence="2" id="KW-0233">DNA recombination</keyword>
<dbReference type="InterPro" id="IPR009187">
    <property type="entry name" value="Prok_Ku"/>
</dbReference>
<gene>
    <name evidence="2" type="primary">ku</name>
    <name evidence="4" type="ORF">A4H97_17315</name>
</gene>
<feature type="domain" description="Ku" evidence="3">
    <location>
        <begin position="52"/>
        <end position="179"/>
    </location>
</feature>
<comment type="subunit">
    <text evidence="2">Homodimer. Interacts with LigD.</text>
</comment>
<proteinExistence type="inferred from homology"/>
<comment type="caution">
    <text evidence="4">The sequence shown here is derived from an EMBL/GenBank/DDBJ whole genome shotgun (WGS) entry which is preliminary data.</text>
</comment>
<dbReference type="InterPro" id="IPR016194">
    <property type="entry name" value="SPOC-like_C_dom_sf"/>
</dbReference>
<keyword evidence="2" id="KW-0227">DNA damage</keyword>
<keyword evidence="2" id="KW-0234">DNA repair</keyword>
<evidence type="ECO:0000256" key="1">
    <source>
        <dbReference type="ARBA" id="ARBA00023125"/>
    </source>
</evidence>
<evidence type="ECO:0000256" key="2">
    <source>
        <dbReference type="HAMAP-Rule" id="MF_01875"/>
    </source>
</evidence>
<reference evidence="5" key="1">
    <citation type="submission" date="2016-04" db="EMBL/GenBank/DDBJ databases">
        <authorList>
            <person name="Chen L."/>
            <person name="Zhuang W."/>
            <person name="Wang G."/>
        </authorList>
    </citation>
    <scope>NUCLEOTIDE SEQUENCE [LARGE SCALE GENOMIC DNA]</scope>
    <source>
        <strain evidence="5">17621</strain>
    </source>
</reference>
<dbReference type="NCBIfam" id="TIGR02772">
    <property type="entry name" value="Ku_bact"/>
    <property type="match status" value="1"/>
</dbReference>
<dbReference type="PANTHER" id="PTHR41251">
    <property type="entry name" value="NON-HOMOLOGOUS END JOINING PROTEIN KU"/>
    <property type="match status" value="1"/>
</dbReference>
<evidence type="ECO:0000313" key="4">
    <source>
        <dbReference type="EMBL" id="OQP39976.1"/>
    </source>
</evidence>
<dbReference type="OrthoDB" id="9795084at2"/>
<dbReference type="CDD" id="cd00789">
    <property type="entry name" value="KU_like"/>
    <property type="match status" value="1"/>
</dbReference>
<comment type="function">
    <text evidence="2">With LigD forms a non-homologous end joining (NHEJ) DNA repair enzyme, which repairs dsDNA breaks with reduced fidelity. Binds linear dsDNA with 5'- and 3'- overhangs but not closed circular dsDNA nor ssDNA. Recruits and stimulates the ligase activity of LigD.</text>
</comment>
<dbReference type="HAMAP" id="MF_01875">
    <property type="entry name" value="Prokaryotic_Ku"/>
    <property type="match status" value="1"/>
</dbReference>
<evidence type="ECO:0000313" key="5">
    <source>
        <dbReference type="Proteomes" id="UP000192610"/>
    </source>
</evidence>
<dbReference type="Gene3D" id="2.40.290.10">
    <property type="match status" value="1"/>
</dbReference>
<dbReference type="PIRSF" id="PIRSF006493">
    <property type="entry name" value="Prok_Ku"/>
    <property type="match status" value="1"/>
</dbReference>
<dbReference type="STRING" id="354355.SAMN05660816_02208"/>
<dbReference type="GO" id="GO:0006310">
    <property type="term" value="P:DNA recombination"/>
    <property type="evidence" value="ECO:0007669"/>
    <property type="project" value="UniProtKB-KW"/>
</dbReference>
<dbReference type="AlphaFoldDB" id="A0A1V9E1I7"/>
<accession>A0A1V9E1I7</accession>
<dbReference type="Proteomes" id="UP000192610">
    <property type="component" value="Unassembled WGS sequence"/>
</dbReference>
<dbReference type="InterPro" id="IPR006164">
    <property type="entry name" value="DNA_bd_Ku70/Ku80"/>
</dbReference>
<sequence>MRSMWKGSLGFGLVNIPVKMYVATEESTISFMQLDAKDHARIRYKKVNENTGKELHQEDIVRGYEIDGQVVIVEDSDLEKAMPEKIDHLEILQFVDEKEIDAVYYEKPYYLEPEKQGIKAYALLRDALLLEGKVGLGLLVYHNKEWLCLIKAMRKVLVMHRLRFTDEIRSEKGLAIPDTDVKKDELKMASMLISQLTSPFKPDDYKDTYSEKLMAVIEAKSKGKAPKTLKVVHNATTTDLMAKLKESLNTKRSSKKAS</sequence>
<dbReference type="RefSeq" id="WP_081204478.1">
    <property type="nucleotide sequence ID" value="NZ_FOCZ01000003.1"/>
</dbReference>
<dbReference type="PANTHER" id="PTHR41251:SF1">
    <property type="entry name" value="NON-HOMOLOGOUS END JOINING PROTEIN KU"/>
    <property type="match status" value="1"/>
</dbReference>
<dbReference type="GO" id="GO:0006303">
    <property type="term" value="P:double-strand break repair via nonhomologous end joining"/>
    <property type="evidence" value="ECO:0007669"/>
    <property type="project" value="UniProtKB-UniRule"/>
</dbReference>